<feature type="transmembrane region" description="Helical" evidence="4">
    <location>
        <begin position="124"/>
        <end position="144"/>
    </location>
</feature>
<keyword evidence="8" id="KW-1185">Reference proteome</keyword>
<dbReference type="RefSeq" id="WP_150934217.1">
    <property type="nucleotide sequence ID" value="NZ_VYTZ01000005.1"/>
</dbReference>
<keyword evidence="4" id="KW-0472">Membrane</keyword>
<dbReference type="Gene3D" id="3.30.565.10">
    <property type="entry name" value="Histidine kinase-like ATPase, C-terminal domain"/>
    <property type="match status" value="1"/>
</dbReference>
<feature type="domain" description="Histidine kinase/HSP90-like ATPase" evidence="5">
    <location>
        <begin position="292"/>
        <end position="376"/>
    </location>
</feature>
<dbReference type="AlphaFoldDB" id="A0A5J5K4G8"/>
<dbReference type="Pfam" id="PF02518">
    <property type="entry name" value="HATPase_c"/>
    <property type="match status" value="1"/>
</dbReference>
<dbReference type="CDD" id="cd16917">
    <property type="entry name" value="HATPase_UhpB-NarQ-NarX-like"/>
    <property type="match status" value="1"/>
</dbReference>
<dbReference type="GO" id="GO:0046983">
    <property type="term" value="F:protein dimerization activity"/>
    <property type="evidence" value="ECO:0007669"/>
    <property type="project" value="InterPro"/>
</dbReference>
<reference evidence="7 8" key="1">
    <citation type="submission" date="2019-09" db="EMBL/GenBank/DDBJ databases">
        <title>Screening of Novel Bioactive Compounds from Soil-Associated.</title>
        <authorList>
            <person name="Gong X."/>
        </authorList>
    </citation>
    <scope>NUCLEOTIDE SEQUENCE [LARGE SCALE GENOMIC DNA]</scope>
    <source>
        <strain evidence="7 8">Gxj-6</strain>
    </source>
</reference>
<evidence type="ECO:0000256" key="1">
    <source>
        <dbReference type="ARBA" id="ARBA00022679"/>
    </source>
</evidence>
<name>A0A5J5K4G8_9ACTN</name>
<keyword evidence="1" id="KW-0808">Transferase</keyword>
<dbReference type="InterPro" id="IPR003594">
    <property type="entry name" value="HATPase_dom"/>
</dbReference>
<evidence type="ECO:0000313" key="8">
    <source>
        <dbReference type="Proteomes" id="UP000327011"/>
    </source>
</evidence>
<dbReference type="EMBL" id="VYTZ01000005">
    <property type="protein sequence ID" value="KAA9378305.1"/>
    <property type="molecule type" value="Genomic_DNA"/>
</dbReference>
<keyword evidence="3" id="KW-0902">Two-component regulatory system</keyword>
<keyword evidence="4" id="KW-1133">Transmembrane helix</keyword>
<accession>A0A5J5K4G8</accession>
<dbReference type="InterPro" id="IPR036890">
    <property type="entry name" value="HATPase_C_sf"/>
</dbReference>
<evidence type="ECO:0000313" key="7">
    <source>
        <dbReference type="EMBL" id="KAA9378305.1"/>
    </source>
</evidence>
<dbReference type="Gene3D" id="1.20.5.1930">
    <property type="match status" value="1"/>
</dbReference>
<protein>
    <submittedName>
        <fullName evidence="7">Sensor histidine kinase</fullName>
    </submittedName>
</protein>
<dbReference type="SUPFAM" id="SSF55874">
    <property type="entry name" value="ATPase domain of HSP90 chaperone/DNA topoisomerase II/histidine kinase"/>
    <property type="match status" value="1"/>
</dbReference>
<organism evidence="7 8">
    <name type="scientific">Microbispora cellulosiformans</name>
    <dbReference type="NCBI Taxonomy" id="2614688"/>
    <lineage>
        <taxon>Bacteria</taxon>
        <taxon>Bacillati</taxon>
        <taxon>Actinomycetota</taxon>
        <taxon>Actinomycetes</taxon>
        <taxon>Streptosporangiales</taxon>
        <taxon>Streptosporangiaceae</taxon>
        <taxon>Microbispora</taxon>
    </lineage>
</organism>
<evidence type="ECO:0000256" key="2">
    <source>
        <dbReference type="ARBA" id="ARBA00022777"/>
    </source>
</evidence>
<evidence type="ECO:0000256" key="4">
    <source>
        <dbReference type="SAM" id="Phobius"/>
    </source>
</evidence>
<feature type="domain" description="Signal transduction histidine kinase subgroup 3 dimerisation and phosphoacceptor" evidence="6">
    <location>
        <begin position="189"/>
        <end position="254"/>
    </location>
</feature>
<feature type="transmembrane region" description="Helical" evidence="4">
    <location>
        <begin position="80"/>
        <end position="96"/>
    </location>
</feature>
<gene>
    <name evidence="7" type="ORF">F5972_15650</name>
</gene>
<comment type="caution">
    <text evidence="7">The sequence shown here is derived from an EMBL/GenBank/DDBJ whole genome shotgun (WGS) entry which is preliminary data.</text>
</comment>
<evidence type="ECO:0000259" key="6">
    <source>
        <dbReference type="Pfam" id="PF07730"/>
    </source>
</evidence>
<dbReference type="InterPro" id="IPR050482">
    <property type="entry name" value="Sensor_HK_TwoCompSys"/>
</dbReference>
<proteinExistence type="predicted"/>
<feature type="transmembrane region" description="Helical" evidence="4">
    <location>
        <begin position="150"/>
        <end position="169"/>
    </location>
</feature>
<evidence type="ECO:0000256" key="3">
    <source>
        <dbReference type="ARBA" id="ARBA00023012"/>
    </source>
</evidence>
<keyword evidence="4" id="KW-0812">Transmembrane</keyword>
<dbReference type="InterPro" id="IPR011712">
    <property type="entry name" value="Sig_transdc_His_kin_sub3_dim/P"/>
</dbReference>
<feature type="transmembrane region" description="Helical" evidence="4">
    <location>
        <begin position="51"/>
        <end position="68"/>
    </location>
</feature>
<evidence type="ECO:0000259" key="5">
    <source>
        <dbReference type="Pfam" id="PF02518"/>
    </source>
</evidence>
<dbReference type="Pfam" id="PF07730">
    <property type="entry name" value="HisKA_3"/>
    <property type="match status" value="1"/>
</dbReference>
<keyword evidence="2 7" id="KW-0418">Kinase</keyword>
<dbReference type="GO" id="GO:0016020">
    <property type="term" value="C:membrane"/>
    <property type="evidence" value="ECO:0007669"/>
    <property type="project" value="InterPro"/>
</dbReference>
<dbReference type="PANTHER" id="PTHR24421">
    <property type="entry name" value="NITRATE/NITRITE SENSOR PROTEIN NARX-RELATED"/>
    <property type="match status" value="1"/>
</dbReference>
<sequence>MTTERPMTTERDIWLDPLREGERGPDAKGLYIWVLLTAGPVWDIAHGRSHPLWLAWPAAGAAAGLYLLTAHHAFADRRRALPSLGLLAVVVLAATAGFGDNWLYLVVMLATATGIAVQGRVLPLLLLAECATALLLAVRGGAGLTDAAPLVWGTFTAGLIPAIIIRLWAAIHELKATREELARTAVTEERLRFSRDLHDLLGHTLSVMVVKAEAVRRLTRVDAETATAQAADIERIGREALAEVRAAVTGYRGRGLSAELDAARAVLADAGIGAVVRTCPVRAAPEIDALLGWAVREGVTNVVRHSGAAACDIDLVEGGGRLLLEIRDDGPAREKAPGHGNGLTGLRERVRAVGGSLEIAAPPGGGFLLRVTVPYDNAVPHDTEERA</sequence>
<dbReference type="PANTHER" id="PTHR24421:SF63">
    <property type="entry name" value="SENSOR HISTIDINE KINASE DESK"/>
    <property type="match status" value="1"/>
</dbReference>
<dbReference type="Proteomes" id="UP000327011">
    <property type="component" value="Unassembled WGS sequence"/>
</dbReference>
<dbReference type="GO" id="GO:0000155">
    <property type="term" value="F:phosphorelay sensor kinase activity"/>
    <property type="evidence" value="ECO:0007669"/>
    <property type="project" value="InterPro"/>
</dbReference>